<sequence length="140" mass="15079">MKIIAAIVVVCASMLVAPPATAQRASAVYKGQEAAVAWLGLLDSGQYAASWDQAAPQLQRAVSRPRWKASVPAQRAPLGPVVARRLKWANYAETLPDLSAGQYVILEYETRFANRVSAAETVTPIKDANGIWKVGAYGIR</sequence>
<evidence type="ECO:0000256" key="1">
    <source>
        <dbReference type="SAM" id="SignalP"/>
    </source>
</evidence>
<dbReference type="Proteomes" id="UP000583752">
    <property type="component" value="Unassembled WGS sequence"/>
</dbReference>
<proteinExistence type="predicted"/>
<dbReference type="EMBL" id="JABBGG010000005">
    <property type="protein sequence ID" value="NML61480.1"/>
    <property type="molecule type" value="Genomic_DNA"/>
</dbReference>
<organism evidence="2 3">
    <name type="scientific">Massilia polaris</name>
    <dbReference type="NCBI Taxonomy" id="2728846"/>
    <lineage>
        <taxon>Bacteria</taxon>
        <taxon>Pseudomonadati</taxon>
        <taxon>Pseudomonadota</taxon>
        <taxon>Betaproteobacteria</taxon>
        <taxon>Burkholderiales</taxon>
        <taxon>Oxalobacteraceae</taxon>
        <taxon>Telluria group</taxon>
        <taxon>Massilia</taxon>
    </lineage>
</organism>
<accession>A0A848HMT1</accession>
<feature type="signal peptide" evidence="1">
    <location>
        <begin position="1"/>
        <end position="22"/>
    </location>
</feature>
<gene>
    <name evidence="2" type="ORF">HHL21_10400</name>
</gene>
<comment type="caution">
    <text evidence="2">The sequence shown here is derived from an EMBL/GenBank/DDBJ whole genome shotgun (WGS) entry which is preliminary data.</text>
</comment>
<feature type="chain" id="PRO_5032847854" evidence="1">
    <location>
        <begin position="23"/>
        <end position="140"/>
    </location>
</feature>
<evidence type="ECO:0000313" key="2">
    <source>
        <dbReference type="EMBL" id="NML61480.1"/>
    </source>
</evidence>
<dbReference type="InterPro" id="IPR025091">
    <property type="entry name" value="DUF4019"/>
</dbReference>
<dbReference type="AlphaFoldDB" id="A0A848HMT1"/>
<keyword evidence="1" id="KW-0732">Signal</keyword>
<protein>
    <submittedName>
        <fullName evidence="2">DUF4019 domain-containing protein</fullName>
    </submittedName>
</protein>
<evidence type="ECO:0000313" key="3">
    <source>
        <dbReference type="Proteomes" id="UP000583752"/>
    </source>
</evidence>
<keyword evidence="3" id="KW-1185">Reference proteome</keyword>
<dbReference type="Pfam" id="PF13211">
    <property type="entry name" value="DUF4019"/>
    <property type="match status" value="1"/>
</dbReference>
<dbReference type="RefSeq" id="WP_169465436.1">
    <property type="nucleotide sequence ID" value="NZ_JABBGG010000005.1"/>
</dbReference>
<reference evidence="2 3" key="1">
    <citation type="submission" date="2020-04" db="EMBL/GenBank/DDBJ databases">
        <title>Massilia sp. RP-1-19 isolated from soil.</title>
        <authorList>
            <person name="Dahal R.H."/>
        </authorList>
    </citation>
    <scope>NUCLEOTIDE SEQUENCE [LARGE SCALE GENOMIC DNA]</scope>
    <source>
        <strain evidence="2 3">RP-1-19</strain>
    </source>
</reference>
<name>A0A848HMT1_9BURK</name>